<name>A0A072PE38_9EURO</name>
<dbReference type="GO" id="GO:0051880">
    <property type="term" value="F:G-quadruplex DNA binding"/>
    <property type="evidence" value="ECO:0007669"/>
    <property type="project" value="EnsemblFungi"/>
</dbReference>
<dbReference type="GO" id="GO:0000731">
    <property type="term" value="P:DNA synthesis involved in DNA repair"/>
    <property type="evidence" value="ECO:0007669"/>
    <property type="project" value="TreeGrafter"/>
</dbReference>
<dbReference type="InterPro" id="IPR003593">
    <property type="entry name" value="AAA+_ATPase"/>
</dbReference>
<dbReference type="AlphaFoldDB" id="A0A072PE38"/>
<evidence type="ECO:0000256" key="1">
    <source>
        <dbReference type="ARBA" id="ARBA00008959"/>
    </source>
</evidence>
<keyword evidence="4" id="KW-0547">Nucleotide-binding</keyword>
<evidence type="ECO:0000256" key="5">
    <source>
        <dbReference type="ARBA" id="ARBA00022763"/>
    </source>
</evidence>
<keyword evidence="2" id="KW-0235">DNA replication</keyword>
<evidence type="ECO:0000259" key="12">
    <source>
        <dbReference type="SMART" id="SM00382"/>
    </source>
</evidence>
<dbReference type="InterPro" id="IPR021886">
    <property type="entry name" value="MgsA_C"/>
</dbReference>
<dbReference type="Pfam" id="PF12002">
    <property type="entry name" value="MgsA_C"/>
    <property type="match status" value="1"/>
</dbReference>
<dbReference type="GO" id="GO:0051276">
    <property type="term" value="P:chromosome organization"/>
    <property type="evidence" value="ECO:0007669"/>
    <property type="project" value="EnsemblFungi"/>
</dbReference>
<comment type="similarity">
    <text evidence="1">Belongs to the AAA ATPase family. RarA/MGS1/WRNIP1 subfamily.</text>
</comment>
<dbReference type="Gene3D" id="1.10.3710.10">
    <property type="entry name" value="DNA polymerase III clamp loader subunits, C-terminal domain"/>
    <property type="match status" value="1"/>
</dbReference>
<accession>A0A072PE38</accession>
<dbReference type="GO" id="GO:0005524">
    <property type="term" value="F:ATP binding"/>
    <property type="evidence" value="ECO:0007669"/>
    <property type="project" value="UniProtKB-KW"/>
</dbReference>
<evidence type="ECO:0000256" key="7">
    <source>
        <dbReference type="ARBA" id="ARBA00022833"/>
    </source>
</evidence>
<keyword evidence="9" id="KW-0234">DNA repair</keyword>
<evidence type="ECO:0000256" key="4">
    <source>
        <dbReference type="ARBA" id="ARBA00022741"/>
    </source>
</evidence>
<feature type="domain" description="AAA+ ATPase" evidence="12">
    <location>
        <begin position="189"/>
        <end position="306"/>
    </location>
</feature>
<dbReference type="InterPro" id="IPR003959">
    <property type="entry name" value="ATPase_AAA_core"/>
</dbReference>
<evidence type="ECO:0000256" key="10">
    <source>
        <dbReference type="ARBA" id="ARBA00056113"/>
    </source>
</evidence>
<dbReference type="Gene3D" id="3.30.160.60">
    <property type="entry name" value="Classic Zinc Finger"/>
    <property type="match status" value="1"/>
</dbReference>
<feature type="region of interest" description="Disordered" evidence="11">
    <location>
        <begin position="90"/>
        <end position="148"/>
    </location>
</feature>
<dbReference type="FunFam" id="3.40.50.300:FF:000137">
    <property type="entry name" value="Replication-associated recombination protein A"/>
    <property type="match status" value="1"/>
</dbReference>
<reference evidence="14 15" key="1">
    <citation type="submission" date="2013-03" db="EMBL/GenBank/DDBJ databases">
        <title>The Genome Sequence of Exophiala aquamarina CBS 119918.</title>
        <authorList>
            <consortium name="The Broad Institute Genomics Platform"/>
            <person name="Cuomo C."/>
            <person name="de Hoog S."/>
            <person name="Gorbushina A."/>
            <person name="Walker B."/>
            <person name="Young S.K."/>
            <person name="Zeng Q."/>
            <person name="Gargeya S."/>
            <person name="Fitzgerald M."/>
            <person name="Haas B."/>
            <person name="Abouelleil A."/>
            <person name="Allen A.W."/>
            <person name="Alvarado L."/>
            <person name="Arachchi H.M."/>
            <person name="Berlin A.M."/>
            <person name="Chapman S.B."/>
            <person name="Gainer-Dewar J."/>
            <person name="Goldberg J."/>
            <person name="Griggs A."/>
            <person name="Gujja S."/>
            <person name="Hansen M."/>
            <person name="Howarth C."/>
            <person name="Imamovic A."/>
            <person name="Ireland A."/>
            <person name="Larimer J."/>
            <person name="McCowan C."/>
            <person name="Murphy C."/>
            <person name="Pearson M."/>
            <person name="Poon T.W."/>
            <person name="Priest M."/>
            <person name="Roberts A."/>
            <person name="Saif S."/>
            <person name="Shea T."/>
            <person name="Sisk P."/>
            <person name="Sykes S."/>
            <person name="Wortman J."/>
            <person name="Nusbaum C."/>
            <person name="Birren B."/>
        </authorList>
    </citation>
    <scope>NUCLEOTIDE SEQUENCE [LARGE SCALE GENOMIC DNA]</scope>
    <source>
        <strain evidence="14 15">CBS 119918</strain>
    </source>
</reference>
<keyword evidence="15" id="KW-1185">Reference proteome</keyword>
<protein>
    <submittedName>
        <fullName evidence="14">ATPase</fullName>
    </submittedName>
</protein>
<organism evidence="14 15">
    <name type="scientific">Exophiala aquamarina CBS 119918</name>
    <dbReference type="NCBI Taxonomy" id="1182545"/>
    <lineage>
        <taxon>Eukaryota</taxon>
        <taxon>Fungi</taxon>
        <taxon>Dikarya</taxon>
        <taxon>Ascomycota</taxon>
        <taxon>Pezizomycotina</taxon>
        <taxon>Eurotiomycetes</taxon>
        <taxon>Chaetothyriomycetidae</taxon>
        <taxon>Chaetothyriales</taxon>
        <taxon>Herpotrichiellaceae</taxon>
        <taxon>Exophiala</taxon>
    </lineage>
</organism>
<keyword evidence="8" id="KW-0067">ATP-binding</keyword>
<dbReference type="GO" id="GO:0016887">
    <property type="term" value="F:ATP hydrolysis activity"/>
    <property type="evidence" value="ECO:0007669"/>
    <property type="project" value="InterPro"/>
</dbReference>
<dbReference type="PANTHER" id="PTHR13779:SF7">
    <property type="entry name" value="ATPASE WRNIP1"/>
    <property type="match status" value="1"/>
</dbReference>
<dbReference type="Pfam" id="PF16193">
    <property type="entry name" value="AAA_assoc_2"/>
    <property type="match status" value="1"/>
</dbReference>
<keyword evidence="5" id="KW-0227">DNA damage</keyword>
<dbReference type="SUPFAM" id="SSF52540">
    <property type="entry name" value="P-loop containing nucleoside triphosphate hydrolases"/>
    <property type="match status" value="1"/>
</dbReference>
<dbReference type="VEuPathDB" id="FungiDB:A1O9_05486"/>
<keyword evidence="6" id="KW-0863">Zinc-finger</keyword>
<dbReference type="CDD" id="cd18139">
    <property type="entry name" value="HLD_clamp_RarA"/>
    <property type="match status" value="1"/>
</dbReference>
<dbReference type="CDD" id="cd00009">
    <property type="entry name" value="AAA"/>
    <property type="match status" value="1"/>
</dbReference>
<evidence type="ECO:0000259" key="13">
    <source>
        <dbReference type="SMART" id="SM00734"/>
    </source>
</evidence>
<dbReference type="FunFam" id="1.10.8.60:FF:000029">
    <property type="entry name" value="Replication-associated recombination protein A"/>
    <property type="match status" value="1"/>
</dbReference>
<evidence type="ECO:0000256" key="11">
    <source>
        <dbReference type="SAM" id="MobiDB-lite"/>
    </source>
</evidence>
<evidence type="ECO:0000256" key="6">
    <source>
        <dbReference type="ARBA" id="ARBA00022771"/>
    </source>
</evidence>
<dbReference type="Gene3D" id="1.20.272.10">
    <property type="match status" value="1"/>
</dbReference>
<dbReference type="GO" id="GO:0005634">
    <property type="term" value="C:nucleus"/>
    <property type="evidence" value="ECO:0007669"/>
    <property type="project" value="TreeGrafter"/>
</dbReference>
<keyword evidence="7" id="KW-0862">Zinc</keyword>
<dbReference type="GO" id="GO:0008047">
    <property type="term" value="F:enzyme activator activity"/>
    <property type="evidence" value="ECO:0007669"/>
    <property type="project" value="EnsemblFungi"/>
</dbReference>
<keyword evidence="3" id="KW-0479">Metal-binding</keyword>
<dbReference type="GeneID" id="25280411"/>
<dbReference type="STRING" id="1182545.A0A072PE38"/>
<dbReference type="InterPro" id="IPR032423">
    <property type="entry name" value="AAA_assoc_2"/>
</dbReference>
<gene>
    <name evidence="14" type="ORF">A1O9_05486</name>
</gene>
<dbReference type="Pfam" id="PF00004">
    <property type="entry name" value="AAA"/>
    <property type="match status" value="1"/>
</dbReference>
<comment type="caution">
    <text evidence="14">The sequence shown here is derived from an EMBL/GenBank/DDBJ whole genome shotgun (WGS) entry which is preliminary data.</text>
</comment>
<dbReference type="InterPro" id="IPR008921">
    <property type="entry name" value="DNA_pol3_clamp-load_cplx_C"/>
</dbReference>
<feature type="compositionally biased region" description="Polar residues" evidence="11">
    <location>
        <begin position="125"/>
        <end position="136"/>
    </location>
</feature>
<dbReference type="InterPro" id="IPR051314">
    <property type="entry name" value="AAA_ATPase_RarA/MGS1/WRNIP1"/>
</dbReference>
<dbReference type="SMART" id="SM00382">
    <property type="entry name" value="AAA"/>
    <property type="match status" value="1"/>
</dbReference>
<dbReference type="EMBL" id="AMGV01000004">
    <property type="protein sequence ID" value="KEF57568.1"/>
    <property type="molecule type" value="Genomic_DNA"/>
</dbReference>
<proteinExistence type="inferred from homology"/>
<dbReference type="FunFam" id="1.20.272.10:FF:000001">
    <property type="entry name" value="Putative AAA family ATPase"/>
    <property type="match status" value="1"/>
</dbReference>
<dbReference type="GO" id="GO:0033567">
    <property type="term" value="P:DNA replication, Okazaki fragment processing"/>
    <property type="evidence" value="ECO:0007669"/>
    <property type="project" value="EnsemblFungi"/>
</dbReference>
<dbReference type="SMART" id="SM00734">
    <property type="entry name" value="ZnF_Rad18"/>
    <property type="match status" value="1"/>
</dbReference>
<comment type="function">
    <text evidence="10">Functions as a modulator for initiation or reinitiation events during DNA polymerase delta-mediated DNA synthesis. Has an intrinsic ATPase activity that functions as a sensor of DNA damage or of arrested replication forks and regulates the extent of DNA synthesis.</text>
</comment>
<sequence length="572" mass="62086">MVQCPICSRSVKQANINNHIDSNCVEDIENEQPDSNASTTTPASGVASFFKTPAKRDTAMLFLSSSQPVGQSPSELRPNANHSNTSLKRSFDAASLSSSQPRAAAAGALGKKSEEIRLTDGVGRDTTSPNGSTTPALPSPAVKKPKTMSAFERAAPLAERMRPRTLDDVCGQELVGPNGVLRGLIEQDRVPSMILWGGAGTGKTTIARVIASMVGSRFVEINSTSSGVAECKKIFAEAKNELGLTGRKTIFFCDEIHRFSKSQQDVFLGPVEAGHVTLIGATTENPSFKVQNALLSRCRTFTLQKLTDRDVADILGRALEAEAERRENYTPSPLVNDELITYLAAFADGDARTALNLLELAMELSQRPNMTLEMLKQSLTKTLVYDRAGDQHYDTISAFHKSVRGGDADAALYYLARMIQSGEDALYIARRMIVIASEDVGLADSTMLPLATAAYTAAERVGMPEARINLAHVAVALCQAPKSTRVYRGLSNAIRALEEPGVAGLPIPIHLRNAPTRLMKELGYGKEYKYNPDYVDGKVEQEYLPEKLRGRIFLEDRDLGEEVDPALLGIHD</sequence>
<dbReference type="RefSeq" id="XP_013260158.1">
    <property type="nucleotide sequence ID" value="XM_013404704.1"/>
</dbReference>
<feature type="domain" description="UBZ4-type" evidence="13">
    <location>
        <begin position="1"/>
        <end position="25"/>
    </location>
</feature>
<evidence type="ECO:0000256" key="8">
    <source>
        <dbReference type="ARBA" id="ARBA00022840"/>
    </source>
</evidence>
<dbReference type="PANTHER" id="PTHR13779">
    <property type="entry name" value="WERNER HELICASE-INTERACTING PROTEIN 1 FAMILY MEMBER"/>
    <property type="match status" value="1"/>
</dbReference>
<dbReference type="InterPro" id="IPR027417">
    <property type="entry name" value="P-loop_NTPase"/>
</dbReference>
<evidence type="ECO:0000313" key="15">
    <source>
        <dbReference type="Proteomes" id="UP000027920"/>
    </source>
</evidence>
<dbReference type="Gene3D" id="1.10.8.60">
    <property type="match status" value="1"/>
</dbReference>
<evidence type="ECO:0000256" key="2">
    <source>
        <dbReference type="ARBA" id="ARBA00022705"/>
    </source>
</evidence>
<dbReference type="HOGENOM" id="CLU_017985_0_1_1"/>
<dbReference type="Gene3D" id="3.40.50.300">
    <property type="entry name" value="P-loop containing nucleotide triphosphate hydrolases"/>
    <property type="match status" value="1"/>
</dbReference>
<feature type="region of interest" description="Disordered" evidence="11">
    <location>
        <begin position="66"/>
        <end position="85"/>
    </location>
</feature>
<dbReference type="FunFam" id="1.10.3710.10:FF:000005">
    <property type="entry name" value="AAA family ATPase, putative"/>
    <property type="match status" value="1"/>
</dbReference>
<evidence type="ECO:0000256" key="9">
    <source>
        <dbReference type="ARBA" id="ARBA00023204"/>
    </source>
</evidence>
<dbReference type="OrthoDB" id="10265467at2759"/>
<dbReference type="InterPro" id="IPR006642">
    <property type="entry name" value="Rad18_UBZ4"/>
</dbReference>
<evidence type="ECO:0000256" key="3">
    <source>
        <dbReference type="ARBA" id="ARBA00022723"/>
    </source>
</evidence>
<dbReference type="GO" id="GO:0017116">
    <property type="term" value="F:single-stranded DNA helicase activity"/>
    <property type="evidence" value="ECO:0007669"/>
    <property type="project" value="EnsemblFungi"/>
</dbReference>
<dbReference type="GO" id="GO:0008270">
    <property type="term" value="F:zinc ion binding"/>
    <property type="evidence" value="ECO:0007669"/>
    <property type="project" value="UniProtKB-KW"/>
</dbReference>
<dbReference type="Proteomes" id="UP000027920">
    <property type="component" value="Unassembled WGS sequence"/>
</dbReference>
<dbReference type="SUPFAM" id="SSF48019">
    <property type="entry name" value="post-AAA+ oligomerization domain-like"/>
    <property type="match status" value="1"/>
</dbReference>
<dbReference type="GO" id="GO:0006282">
    <property type="term" value="P:regulation of DNA repair"/>
    <property type="evidence" value="ECO:0007669"/>
    <property type="project" value="EnsemblFungi"/>
</dbReference>
<evidence type="ECO:0000313" key="14">
    <source>
        <dbReference type="EMBL" id="KEF57568.1"/>
    </source>
</evidence>